<dbReference type="GO" id="GO:0016787">
    <property type="term" value="F:hydrolase activity"/>
    <property type="evidence" value="ECO:0007669"/>
    <property type="project" value="UniProtKB-KW"/>
</dbReference>
<dbReference type="Gene3D" id="3.40.50.1110">
    <property type="entry name" value="SGNH hydrolase"/>
    <property type="match status" value="1"/>
</dbReference>
<gene>
    <name evidence="4" type="ORF">ACH5RR_035193</name>
</gene>
<dbReference type="AlphaFoldDB" id="A0ABD2YHJ8"/>
<dbReference type="InterPro" id="IPR051058">
    <property type="entry name" value="GDSL_Est/Lipase"/>
</dbReference>
<dbReference type="GO" id="GO:0016042">
    <property type="term" value="P:lipid catabolic process"/>
    <property type="evidence" value="ECO:0007669"/>
    <property type="project" value="UniProtKB-KW"/>
</dbReference>
<dbReference type="Pfam" id="PF00657">
    <property type="entry name" value="Lipase_GDSL"/>
    <property type="match status" value="1"/>
</dbReference>
<dbReference type="PANTHER" id="PTHR45648">
    <property type="entry name" value="GDSL LIPASE/ACYLHYDROLASE FAMILY PROTEIN (AFU_ORTHOLOGUE AFUA_4G14700)"/>
    <property type="match status" value="1"/>
</dbReference>
<accession>A0ABD2YHJ8</accession>
<dbReference type="EMBL" id="JBJUIK010000014">
    <property type="protein sequence ID" value="KAL3505352.1"/>
    <property type="molecule type" value="Genomic_DNA"/>
</dbReference>
<dbReference type="Proteomes" id="UP001630127">
    <property type="component" value="Unassembled WGS sequence"/>
</dbReference>
<dbReference type="InterPro" id="IPR001087">
    <property type="entry name" value="GDSL"/>
</dbReference>
<evidence type="ECO:0000256" key="1">
    <source>
        <dbReference type="ARBA" id="ARBA00008668"/>
    </source>
</evidence>
<sequence length="158" mass="18176">MGGKERLERRERLSLLECLRVRYEVSSSVTVRMHKGEVSLWTGGGTWYENLYTANVRKVIVMGLAPLGCAPYYQWMYHSKHGRCTENINDMIMEFNYAMRYVVDELDQELMNTSIIFCDAFEASMNIIKNHGDYGFNVTANACCGLGKYRGWITCLTP</sequence>
<keyword evidence="3" id="KW-0443">Lipid metabolism</keyword>
<organism evidence="4 5">
    <name type="scientific">Cinchona calisaya</name>
    <dbReference type="NCBI Taxonomy" id="153742"/>
    <lineage>
        <taxon>Eukaryota</taxon>
        <taxon>Viridiplantae</taxon>
        <taxon>Streptophyta</taxon>
        <taxon>Embryophyta</taxon>
        <taxon>Tracheophyta</taxon>
        <taxon>Spermatophyta</taxon>
        <taxon>Magnoliopsida</taxon>
        <taxon>eudicotyledons</taxon>
        <taxon>Gunneridae</taxon>
        <taxon>Pentapetalae</taxon>
        <taxon>asterids</taxon>
        <taxon>lamiids</taxon>
        <taxon>Gentianales</taxon>
        <taxon>Rubiaceae</taxon>
        <taxon>Cinchonoideae</taxon>
        <taxon>Cinchoneae</taxon>
        <taxon>Cinchona</taxon>
    </lineage>
</organism>
<evidence type="ECO:0008006" key="6">
    <source>
        <dbReference type="Google" id="ProtNLM"/>
    </source>
</evidence>
<evidence type="ECO:0000256" key="2">
    <source>
        <dbReference type="ARBA" id="ARBA00022801"/>
    </source>
</evidence>
<dbReference type="PANTHER" id="PTHR45648:SF13">
    <property type="entry name" value="OS02G0290900 PROTEIN"/>
    <property type="match status" value="1"/>
</dbReference>
<evidence type="ECO:0000256" key="3">
    <source>
        <dbReference type="ARBA" id="ARBA00022963"/>
    </source>
</evidence>
<evidence type="ECO:0000313" key="5">
    <source>
        <dbReference type="Proteomes" id="UP001630127"/>
    </source>
</evidence>
<comment type="caution">
    <text evidence="4">The sequence shown here is derived from an EMBL/GenBank/DDBJ whole genome shotgun (WGS) entry which is preliminary data.</text>
</comment>
<keyword evidence="2" id="KW-0378">Hydrolase</keyword>
<protein>
    <recommendedName>
        <fullName evidence="6">GDSL esterase/lipase</fullName>
    </recommendedName>
</protein>
<name>A0ABD2YHJ8_9GENT</name>
<keyword evidence="3" id="KW-0442">Lipid degradation</keyword>
<keyword evidence="5" id="KW-1185">Reference proteome</keyword>
<reference evidence="4 5" key="1">
    <citation type="submission" date="2024-11" db="EMBL/GenBank/DDBJ databases">
        <title>A near-complete genome assembly of Cinchona calisaya.</title>
        <authorList>
            <person name="Lian D.C."/>
            <person name="Zhao X.W."/>
            <person name="Wei L."/>
        </authorList>
    </citation>
    <scope>NUCLEOTIDE SEQUENCE [LARGE SCALE GENOMIC DNA]</scope>
    <source>
        <tissue evidence="4">Nenye</tissue>
    </source>
</reference>
<dbReference type="InterPro" id="IPR036514">
    <property type="entry name" value="SGNH_hydro_sf"/>
</dbReference>
<evidence type="ECO:0000313" key="4">
    <source>
        <dbReference type="EMBL" id="KAL3505352.1"/>
    </source>
</evidence>
<proteinExistence type="inferred from homology"/>
<comment type="similarity">
    <text evidence="1">Belongs to the 'GDSL' lipolytic enzyme family.</text>
</comment>